<dbReference type="InterPro" id="IPR022655">
    <property type="entry name" value="DUF1553"/>
</dbReference>
<name>A0A5C6FIU2_9BACT</name>
<dbReference type="Proteomes" id="UP000318288">
    <property type="component" value="Unassembled WGS sequence"/>
</dbReference>
<dbReference type="InterPro" id="IPR036909">
    <property type="entry name" value="Cyt_c-like_dom_sf"/>
</dbReference>
<feature type="signal peptide" evidence="1">
    <location>
        <begin position="1"/>
        <end position="21"/>
    </location>
</feature>
<dbReference type="Gene3D" id="2.60.120.200">
    <property type="match status" value="1"/>
</dbReference>
<dbReference type="InterPro" id="IPR011444">
    <property type="entry name" value="DUF1549"/>
</dbReference>
<dbReference type="GO" id="GO:0020037">
    <property type="term" value="F:heme binding"/>
    <property type="evidence" value="ECO:0007669"/>
    <property type="project" value="InterPro"/>
</dbReference>
<dbReference type="EMBL" id="SJPW01000001">
    <property type="protein sequence ID" value="TWU59979.1"/>
    <property type="molecule type" value="Genomic_DNA"/>
</dbReference>
<keyword evidence="1" id="KW-0732">Signal</keyword>
<feature type="chain" id="PRO_5022877778" evidence="1">
    <location>
        <begin position="22"/>
        <end position="1054"/>
    </location>
</feature>
<evidence type="ECO:0000259" key="2">
    <source>
        <dbReference type="Pfam" id="PF07583"/>
    </source>
</evidence>
<dbReference type="Pfam" id="PF07583">
    <property type="entry name" value="PSCyt2"/>
    <property type="match status" value="1"/>
</dbReference>
<keyword evidence="6" id="KW-1185">Reference proteome</keyword>
<dbReference type="PANTHER" id="PTHR35889">
    <property type="entry name" value="CYCLOINULO-OLIGOSACCHARIDE FRUCTANOTRANSFERASE-RELATED"/>
    <property type="match status" value="1"/>
</dbReference>
<dbReference type="Pfam" id="PF13385">
    <property type="entry name" value="Laminin_G_3"/>
    <property type="match status" value="1"/>
</dbReference>
<protein>
    <submittedName>
        <fullName evidence="5">Planctomycete cytochrome C</fullName>
    </submittedName>
</protein>
<evidence type="ECO:0000313" key="6">
    <source>
        <dbReference type="Proteomes" id="UP000318288"/>
    </source>
</evidence>
<dbReference type="InterPro" id="IPR013320">
    <property type="entry name" value="ConA-like_dom_sf"/>
</dbReference>
<reference evidence="5 6" key="1">
    <citation type="submission" date="2019-02" db="EMBL/GenBank/DDBJ databases">
        <title>Deep-cultivation of Planctomycetes and their phenomic and genomic characterization uncovers novel biology.</title>
        <authorList>
            <person name="Wiegand S."/>
            <person name="Jogler M."/>
            <person name="Boedeker C."/>
            <person name="Pinto D."/>
            <person name="Vollmers J."/>
            <person name="Rivas-Marin E."/>
            <person name="Kohn T."/>
            <person name="Peeters S.H."/>
            <person name="Heuer A."/>
            <person name="Rast P."/>
            <person name="Oberbeckmann S."/>
            <person name="Bunk B."/>
            <person name="Jeske O."/>
            <person name="Meyerdierks A."/>
            <person name="Storesund J.E."/>
            <person name="Kallscheuer N."/>
            <person name="Luecker S."/>
            <person name="Lage O.M."/>
            <person name="Pohl T."/>
            <person name="Merkel B.J."/>
            <person name="Hornburger P."/>
            <person name="Mueller R.-W."/>
            <person name="Bruemmer F."/>
            <person name="Labrenz M."/>
            <person name="Spormann A.M."/>
            <person name="Op Den Camp H."/>
            <person name="Overmann J."/>
            <person name="Amann R."/>
            <person name="Jetten M.S.M."/>
            <person name="Mascher T."/>
            <person name="Medema M.H."/>
            <person name="Devos D.P."/>
            <person name="Kaster A.-K."/>
            <person name="Ovreas L."/>
            <person name="Rohde M."/>
            <person name="Galperin M.Y."/>
            <person name="Jogler C."/>
        </authorList>
    </citation>
    <scope>NUCLEOTIDE SEQUENCE [LARGE SCALE GENOMIC DNA]</scope>
    <source>
        <strain evidence="5 6">Poly51</strain>
    </source>
</reference>
<dbReference type="SUPFAM" id="SSF46626">
    <property type="entry name" value="Cytochrome c"/>
    <property type="match status" value="1"/>
</dbReference>
<sequence length="1054" mass="118057" precursor="true">MRFTRLLACLAILFPIAVADADDINFNRDIRPILSDKCFFCHGPDEADQESGLRLDSRDAAIDVIESGDLMERVASDDPDVLMPPPESNLALTDADREMLKRWIEAGAPYQGHWAFEPLPQSVAIPTVNDGDPNRHPIDRFVLAKLAESKLKPAPPADPLRWLRRVTLDLTGLPPTPTEITAFEAGIADLGDTMYAQTVDSLLQSPAFGEQMAVAWLDAARYADSYGYQSDKLNTQWPYRDWVVKALNDNLPYDDFLTWQLAGDLLENPTREQILATAFNRIHRLNNEGGAVFEEWRIENAADRVHTFGTAVLGLTMECCRCHDHKYDPIPMRDYYSLSSFFNSIDESGVYDRTEKVPCPSLLLPTPEQQTALDDTKRALTAAEESYRDEIDAAKTRFDAWKPTMPETIAIPDLRLALSFDRPYDNSIKEIYHPSESDRSWTAMPAQVEVNDIDVARLDPSSAADKGDATDTLPRRALKLDGERGITTKDIEPFDRWMSLSVVVTFRETKRVAARSLIAHHTRGTDCGYNGWDLTIEDGHLESRMARVWPGNAIAVRTVDPIPVDRWHQVAATYDGSSSAAGMSLYLNGKRLETEIVRDELKKSCNVLVDHGGQFVVGQRFRARGLDGGLIDDVRVYFRSLTHPELAQLATGIPGSVGFDYFVSAIDDEARGAMARLTDARKSFVMAEEEMIEVPIMREMDEPRETHVLARGEYNAPTSEKTRVERYALSAVPVEFPDDAPKNRLGLARWVTDPNHPLTSRVAVNRLWGNFFASPLVRTPENFGSQGDLPTHPELLDWLSRDFVDNGWDVKRLCKQIVLSSTYRQDSRADAATIAVDPTNALLARGPAYRLAAEQIRDVALSASGLLDSEPGGPPVSPYQPGGDLWKESNSMSPPYQQSVGRSLYRRSLYSVWKRTAPLPNMMAFDSTTREVCSVKRFRTNTPLQALVLLNDVQFVEAARVLAEQLMSIDDSDDRIENAFLRLAGRRPDGQEREVLRRLLNEEEAFYSKNAEAAKQMLTIGEKPSQSDVDPTQLAAMTNLCQAIMNLDATVWKR</sequence>
<evidence type="ECO:0000256" key="1">
    <source>
        <dbReference type="SAM" id="SignalP"/>
    </source>
</evidence>
<proteinExistence type="predicted"/>
<evidence type="ECO:0000313" key="5">
    <source>
        <dbReference type="EMBL" id="TWU59979.1"/>
    </source>
</evidence>
<dbReference type="Pfam" id="PF07587">
    <property type="entry name" value="PSD1"/>
    <property type="match status" value="1"/>
</dbReference>
<dbReference type="GO" id="GO:0009055">
    <property type="term" value="F:electron transfer activity"/>
    <property type="evidence" value="ECO:0007669"/>
    <property type="project" value="InterPro"/>
</dbReference>
<feature type="domain" description="DUF1553" evidence="3">
    <location>
        <begin position="743"/>
        <end position="999"/>
    </location>
</feature>
<dbReference type="SUPFAM" id="SSF49899">
    <property type="entry name" value="Concanavalin A-like lectins/glucanases"/>
    <property type="match status" value="1"/>
</dbReference>
<feature type="domain" description="DUF1549" evidence="2">
    <location>
        <begin position="137"/>
        <end position="346"/>
    </location>
</feature>
<accession>A0A5C6FIU2</accession>
<dbReference type="OrthoDB" id="127107at2"/>
<dbReference type="InterPro" id="IPR011429">
    <property type="entry name" value="Cyt_c_Planctomycete-type"/>
</dbReference>
<gene>
    <name evidence="5" type="ORF">Poly51_02520</name>
</gene>
<evidence type="ECO:0000259" key="4">
    <source>
        <dbReference type="Pfam" id="PF07635"/>
    </source>
</evidence>
<dbReference type="AlphaFoldDB" id="A0A5C6FIU2"/>
<dbReference type="RefSeq" id="WP_146453531.1">
    <property type="nucleotide sequence ID" value="NZ_SJPW01000001.1"/>
</dbReference>
<feature type="domain" description="Cytochrome C Planctomycete-type" evidence="4">
    <location>
        <begin position="38"/>
        <end position="87"/>
    </location>
</feature>
<dbReference type="PANTHER" id="PTHR35889:SF3">
    <property type="entry name" value="F-BOX DOMAIN-CONTAINING PROTEIN"/>
    <property type="match status" value="1"/>
</dbReference>
<dbReference type="Pfam" id="PF07635">
    <property type="entry name" value="PSCyt1"/>
    <property type="match status" value="1"/>
</dbReference>
<organism evidence="5 6">
    <name type="scientific">Rubripirellula tenax</name>
    <dbReference type="NCBI Taxonomy" id="2528015"/>
    <lineage>
        <taxon>Bacteria</taxon>
        <taxon>Pseudomonadati</taxon>
        <taxon>Planctomycetota</taxon>
        <taxon>Planctomycetia</taxon>
        <taxon>Pirellulales</taxon>
        <taxon>Pirellulaceae</taxon>
        <taxon>Rubripirellula</taxon>
    </lineage>
</organism>
<comment type="caution">
    <text evidence="5">The sequence shown here is derived from an EMBL/GenBank/DDBJ whole genome shotgun (WGS) entry which is preliminary data.</text>
</comment>
<evidence type="ECO:0000259" key="3">
    <source>
        <dbReference type="Pfam" id="PF07587"/>
    </source>
</evidence>